<organism evidence="10 11">
    <name type="scientific">Trinickia violacea</name>
    <dbReference type="NCBI Taxonomy" id="2571746"/>
    <lineage>
        <taxon>Bacteria</taxon>
        <taxon>Pseudomonadati</taxon>
        <taxon>Pseudomonadota</taxon>
        <taxon>Betaproteobacteria</taxon>
        <taxon>Burkholderiales</taxon>
        <taxon>Burkholderiaceae</taxon>
        <taxon>Trinickia</taxon>
    </lineage>
</organism>
<keyword evidence="5 8" id="KW-0812">Transmembrane</keyword>
<name>A0A4P8IJ30_9BURK</name>
<dbReference type="KEGG" id="tvl:FAZ95_02560"/>
<dbReference type="OrthoDB" id="9807293at2"/>
<keyword evidence="7 9" id="KW-0472">Membrane</keyword>
<dbReference type="InterPro" id="IPR000425">
    <property type="entry name" value="MIP"/>
</dbReference>
<keyword evidence="4" id="KW-1003">Cell membrane</keyword>
<dbReference type="PRINTS" id="PR00783">
    <property type="entry name" value="MINTRINSICP"/>
</dbReference>
<feature type="transmembrane region" description="Helical" evidence="9">
    <location>
        <begin position="134"/>
        <end position="155"/>
    </location>
</feature>
<dbReference type="SUPFAM" id="SSF81338">
    <property type="entry name" value="Aquaporin-like"/>
    <property type="match status" value="1"/>
</dbReference>
<feature type="transmembrane region" description="Helical" evidence="9">
    <location>
        <begin position="208"/>
        <end position="229"/>
    </location>
</feature>
<proteinExistence type="inferred from homology"/>
<dbReference type="PROSITE" id="PS51257">
    <property type="entry name" value="PROKAR_LIPOPROTEIN"/>
    <property type="match status" value="1"/>
</dbReference>
<dbReference type="GO" id="GO:0005886">
    <property type="term" value="C:plasma membrane"/>
    <property type="evidence" value="ECO:0007669"/>
    <property type="project" value="UniProtKB-SubCell"/>
</dbReference>
<dbReference type="Pfam" id="PF00230">
    <property type="entry name" value="MIP"/>
    <property type="match status" value="1"/>
</dbReference>
<comment type="similarity">
    <text evidence="2 8">Belongs to the MIP/aquaporin (TC 1.A.8) family.</text>
</comment>
<keyword evidence="11" id="KW-1185">Reference proteome</keyword>
<comment type="subcellular location">
    <subcellularLocation>
        <location evidence="1">Cell membrane</location>
        <topology evidence="1">Multi-pass membrane protein</topology>
    </subcellularLocation>
</comment>
<dbReference type="EMBL" id="CP040077">
    <property type="protein sequence ID" value="QCP48166.1"/>
    <property type="molecule type" value="Genomic_DNA"/>
</dbReference>
<protein>
    <submittedName>
        <fullName evidence="10">Aquaporin Z</fullName>
    </submittedName>
</protein>
<dbReference type="NCBIfam" id="NF003838">
    <property type="entry name" value="PRK05420.1"/>
    <property type="match status" value="1"/>
</dbReference>
<feature type="transmembrane region" description="Helical" evidence="9">
    <location>
        <begin position="167"/>
        <end position="188"/>
    </location>
</feature>
<dbReference type="Proteomes" id="UP000298656">
    <property type="component" value="Chromosome 1"/>
</dbReference>
<dbReference type="InterPro" id="IPR022357">
    <property type="entry name" value="MIP_CS"/>
</dbReference>
<evidence type="ECO:0000256" key="7">
    <source>
        <dbReference type="ARBA" id="ARBA00023136"/>
    </source>
</evidence>
<feature type="transmembrane region" description="Helical" evidence="9">
    <location>
        <begin position="39"/>
        <end position="58"/>
    </location>
</feature>
<evidence type="ECO:0000256" key="5">
    <source>
        <dbReference type="ARBA" id="ARBA00022692"/>
    </source>
</evidence>
<evidence type="ECO:0000313" key="11">
    <source>
        <dbReference type="Proteomes" id="UP000298656"/>
    </source>
</evidence>
<evidence type="ECO:0000256" key="2">
    <source>
        <dbReference type="ARBA" id="ARBA00006175"/>
    </source>
</evidence>
<keyword evidence="6 9" id="KW-1133">Transmembrane helix</keyword>
<dbReference type="InterPro" id="IPR023271">
    <property type="entry name" value="Aquaporin-like"/>
</dbReference>
<dbReference type="PROSITE" id="PS00221">
    <property type="entry name" value="MIP"/>
    <property type="match status" value="1"/>
</dbReference>
<evidence type="ECO:0000256" key="3">
    <source>
        <dbReference type="ARBA" id="ARBA00022448"/>
    </source>
</evidence>
<dbReference type="RefSeq" id="WP_137331008.1">
    <property type="nucleotide sequence ID" value="NZ_CP040077.1"/>
</dbReference>
<gene>
    <name evidence="10" type="primary">aqpZ</name>
    <name evidence="10" type="ORF">FAZ95_02560</name>
</gene>
<sequence>MSNLRRRLMAEAAGTAWVVFIGCGSMVLSANFCAQGLGLLGVSLAFGLSFTTMAYAIWPVSGAHMNPAVTVGFAVAQRFSIRELVPYLAAQIVGATFGAWLLAYIAGGRPGFELAAAEFGANGYGDHSPFDYRLHAAAALEFAMSFALVMVNLLVSGRRVSRVIGPPTIGTCIALIYMVSLPVTNGAANPARSTGPALLVGGWALDQLWLFWAAPMAAAILAGLLFPLVQRRPRTAGR</sequence>
<dbReference type="GO" id="GO:0015250">
    <property type="term" value="F:water channel activity"/>
    <property type="evidence" value="ECO:0007669"/>
    <property type="project" value="TreeGrafter"/>
</dbReference>
<dbReference type="PANTHER" id="PTHR19139">
    <property type="entry name" value="AQUAPORIN TRANSPORTER"/>
    <property type="match status" value="1"/>
</dbReference>
<dbReference type="InterPro" id="IPR034294">
    <property type="entry name" value="Aquaporin_transptr"/>
</dbReference>
<dbReference type="Gene3D" id="1.20.1080.10">
    <property type="entry name" value="Glycerol uptake facilitator protein"/>
    <property type="match status" value="1"/>
</dbReference>
<evidence type="ECO:0000256" key="1">
    <source>
        <dbReference type="ARBA" id="ARBA00004651"/>
    </source>
</evidence>
<keyword evidence="3 8" id="KW-0813">Transport</keyword>
<dbReference type="PANTHER" id="PTHR19139:SF199">
    <property type="entry name" value="MIP17260P"/>
    <property type="match status" value="1"/>
</dbReference>
<evidence type="ECO:0000256" key="6">
    <source>
        <dbReference type="ARBA" id="ARBA00022989"/>
    </source>
</evidence>
<evidence type="ECO:0000256" key="8">
    <source>
        <dbReference type="RuleBase" id="RU000477"/>
    </source>
</evidence>
<feature type="transmembrane region" description="Helical" evidence="9">
    <location>
        <begin position="84"/>
        <end position="106"/>
    </location>
</feature>
<dbReference type="AlphaFoldDB" id="A0A4P8IJ30"/>
<accession>A0A4P8IJ30</accession>
<evidence type="ECO:0000256" key="9">
    <source>
        <dbReference type="SAM" id="Phobius"/>
    </source>
</evidence>
<evidence type="ECO:0000313" key="10">
    <source>
        <dbReference type="EMBL" id="QCP48166.1"/>
    </source>
</evidence>
<reference evidence="10 11" key="1">
    <citation type="submission" date="2019-05" db="EMBL/GenBank/DDBJ databases">
        <title>Burkholderia sp. DHOD12, isolated from subtropical forest soil.</title>
        <authorList>
            <person name="Gao Z.-H."/>
            <person name="Qiu L.-H."/>
        </authorList>
    </citation>
    <scope>NUCLEOTIDE SEQUENCE [LARGE SCALE GENOMIC DNA]</scope>
    <source>
        <strain evidence="10 11">DHOD12</strain>
    </source>
</reference>
<evidence type="ECO:0000256" key="4">
    <source>
        <dbReference type="ARBA" id="ARBA00022475"/>
    </source>
</evidence>